<sequence>MFLPSTILFSAPPSLFVKTMSALNLVLHANAGYSEMTGKQHMKYSKFWNDEKSTMNGKEKEKKKKKEEIKISSRNGMLFLYTPAFLAGLASFWLFPEEGLRFLLLSSALTFHFFKRIFEVLFIHKYSGGMTLDSAIVISLSYFSITATMIYTQHLSQGLPEPTIDSKFFGLILFLLGVSGNFYHHCLLSKMRRNGEKEYKIPTGGLFDKVICPHYLFEILGFWGIFFIAQTWYSFCCALGTTFYLVGRSCATRNWYFSKLEDFPKHVKAIFPYVL</sequence>
<organism evidence="1 2">
    <name type="scientific">Melia azedarach</name>
    <name type="common">Chinaberry tree</name>
    <dbReference type="NCBI Taxonomy" id="155640"/>
    <lineage>
        <taxon>Eukaryota</taxon>
        <taxon>Viridiplantae</taxon>
        <taxon>Streptophyta</taxon>
        <taxon>Embryophyta</taxon>
        <taxon>Tracheophyta</taxon>
        <taxon>Spermatophyta</taxon>
        <taxon>Magnoliopsida</taxon>
        <taxon>eudicotyledons</taxon>
        <taxon>Gunneridae</taxon>
        <taxon>Pentapetalae</taxon>
        <taxon>rosids</taxon>
        <taxon>malvids</taxon>
        <taxon>Sapindales</taxon>
        <taxon>Meliaceae</taxon>
        <taxon>Melia</taxon>
    </lineage>
</organism>
<comment type="caution">
    <text evidence="1">The sequence shown here is derived from an EMBL/GenBank/DDBJ whole genome shotgun (WGS) entry which is preliminary data.</text>
</comment>
<reference evidence="1 2" key="1">
    <citation type="journal article" date="2023" name="Science">
        <title>Complex scaffold remodeling in plant triterpene biosynthesis.</title>
        <authorList>
            <person name="De La Pena R."/>
            <person name="Hodgson H."/>
            <person name="Liu J.C."/>
            <person name="Stephenson M.J."/>
            <person name="Martin A.C."/>
            <person name="Owen C."/>
            <person name="Harkess A."/>
            <person name="Leebens-Mack J."/>
            <person name="Jimenez L.E."/>
            <person name="Osbourn A."/>
            <person name="Sattely E.S."/>
        </authorList>
    </citation>
    <scope>NUCLEOTIDE SEQUENCE [LARGE SCALE GENOMIC DNA]</scope>
    <source>
        <strain evidence="2">cv. JPN11</strain>
        <tissue evidence="1">Leaf</tissue>
    </source>
</reference>
<protein>
    <submittedName>
        <fullName evidence="1">3-oxo-5-alpha-steroid 4-dehydrogenase family protein</fullName>
    </submittedName>
</protein>
<accession>A0ACC1Y9S1</accession>
<gene>
    <name evidence="1" type="ORF">OWV82_008334</name>
</gene>
<proteinExistence type="predicted"/>
<evidence type="ECO:0000313" key="2">
    <source>
        <dbReference type="Proteomes" id="UP001164539"/>
    </source>
</evidence>
<evidence type="ECO:0000313" key="1">
    <source>
        <dbReference type="EMBL" id="KAJ4720517.1"/>
    </source>
</evidence>
<keyword evidence="2" id="KW-1185">Reference proteome</keyword>
<dbReference type="EMBL" id="CM051397">
    <property type="protein sequence ID" value="KAJ4720517.1"/>
    <property type="molecule type" value="Genomic_DNA"/>
</dbReference>
<dbReference type="Proteomes" id="UP001164539">
    <property type="component" value="Chromosome 4"/>
</dbReference>
<name>A0ACC1Y9S1_MELAZ</name>